<protein>
    <recommendedName>
        <fullName evidence="2">EngC GTPase domain-containing protein</fullName>
    </recommendedName>
</protein>
<dbReference type="GO" id="GO:0042254">
    <property type="term" value="P:ribosome biogenesis"/>
    <property type="evidence" value="ECO:0007669"/>
    <property type="project" value="UniProtKB-KW"/>
</dbReference>
<dbReference type="Gene3D" id="3.40.50.300">
    <property type="entry name" value="P-loop containing nucleotide triphosphate hydrolases"/>
    <property type="match status" value="1"/>
</dbReference>
<evidence type="ECO:0000313" key="3">
    <source>
        <dbReference type="EMBL" id="CAD7239771.1"/>
    </source>
</evidence>
<evidence type="ECO:0000259" key="2">
    <source>
        <dbReference type="Pfam" id="PF03193"/>
    </source>
</evidence>
<sequence>MALASEQVIATNLDTVFIVCGLDRDFNLRRIERYLTLVYNCGIAPAIIMTKADLHPDPENAVHEVERVAFGVPVYLVSANDNDTISAIKTTLGQGETAAMIGSSGAGKSTLIN</sequence>
<dbReference type="SUPFAM" id="SSF52540">
    <property type="entry name" value="P-loop containing nucleoside triphosphate hydrolases"/>
    <property type="match status" value="1"/>
</dbReference>
<dbReference type="AlphaFoldDB" id="A0A7R8WX19"/>
<gene>
    <name evidence="3" type="ORF">CTOB1V02_LOCUS17586</name>
</gene>
<dbReference type="PANTHER" id="PTHR32120:SF10">
    <property type="entry name" value="SMALL RIBOSOMAL SUBUNIT BIOGENESIS GTPASE RSGA"/>
    <property type="match status" value="1"/>
</dbReference>
<accession>A0A7R8WX19</accession>
<feature type="non-terminal residue" evidence="3">
    <location>
        <position position="113"/>
    </location>
</feature>
<dbReference type="PANTHER" id="PTHR32120">
    <property type="entry name" value="SMALL RIBOSOMAL SUBUNIT BIOGENESIS GTPASE RSGA"/>
    <property type="match status" value="1"/>
</dbReference>
<dbReference type="EMBL" id="OB740531">
    <property type="protein sequence ID" value="CAD7239771.1"/>
    <property type="molecule type" value="Genomic_DNA"/>
</dbReference>
<evidence type="ECO:0000256" key="1">
    <source>
        <dbReference type="ARBA" id="ARBA00022517"/>
    </source>
</evidence>
<dbReference type="Pfam" id="PF03193">
    <property type="entry name" value="RsgA_GTPase"/>
    <property type="match status" value="1"/>
</dbReference>
<dbReference type="InterPro" id="IPR010914">
    <property type="entry name" value="RsgA_GTPase_dom"/>
</dbReference>
<feature type="domain" description="EngC GTPase" evidence="2">
    <location>
        <begin position="5"/>
        <end position="113"/>
    </location>
</feature>
<dbReference type="GO" id="GO:0005525">
    <property type="term" value="F:GTP binding"/>
    <property type="evidence" value="ECO:0007669"/>
    <property type="project" value="InterPro"/>
</dbReference>
<proteinExistence type="predicted"/>
<dbReference type="GO" id="GO:0003924">
    <property type="term" value="F:GTPase activity"/>
    <property type="evidence" value="ECO:0007669"/>
    <property type="project" value="InterPro"/>
</dbReference>
<organism evidence="3">
    <name type="scientific">Cyprideis torosa</name>
    <dbReference type="NCBI Taxonomy" id="163714"/>
    <lineage>
        <taxon>Eukaryota</taxon>
        <taxon>Metazoa</taxon>
        <taxon>Ecdysozoa</taxon>
        <taxon>Arthropoda</taxon>
        <taxon>Crustacea</taxon>
        <taxon>Oligostraca</taxon>
        <taxon>Ostracoda</taxon>
        <taxon>Podocopa</taxon>
        <taxon>Podocopida</taxon>
        <taxon>Cytherocopina</taxon>
        <taxon>Cytheroidea</taxon>
        <taxon>Cytherideidae</taxon>
        <taxon>Cyprideis</taxon>
    </lineage>
</organism>
<keyword evidence="1" id="KW-0690">Ribosome biogenesis</keyword>
<reference evidence="3" key="1">
    <citation type="submission" date="2020-11" db="EMBL/GenBank/DDBJ databases">
        <authorList>
            <person name="Tran Van P."/>
        </authorList>
    </citation>
    <scope>NUCLEOTIDE SEQUENCE</scope>
</reference>
<dbReference type="InterPro" id="IPR004881">
    <property type="entry name" value="Ribosome_biogen_GTPase_RsgA"/>
</dbReference>
<dbReference type="InterPro" id="IPR027417">
    <property type="entry name" value="P-loop_NTPase"/>
</dbReference>
<name>A0A7R8WX19_9CRUS</name>